<organism evidence="1">
    <name type="scientific">Picea sitchensis</name>
    <name type="common">Sitka spruce</name>
    <name type="synonym">Pinus sitchensis</name>
    <dbReference type="NCBI Taxonomy" id="3332"/>
    <lineage>
        <taxon>Eukaryota</taxon>
        <taxon>Viridiplantae</taxon>
        <taxon>Streptophyta</taxon>
        <taxon>Embryophyta</taxon>
        <taxon>Tracheophyta</taxon>
        <taxon>Spermatophyta</taxon>
        <taxon>Pinopsida</taxon>
        <taxon>Pinidae</taxon>
        <taxon>Conifers I</taxon>
        <taxon>Pinales</taxon>
        <taxon>Pinaceae</taxon>
        <taxon>Picea</taxon>
    </lineage>
</organism>
<accession>D5A8A8</accession>
<dbReference type="AlphaFoldDB" id="D5A8A8"/>
<name>D5A8A8_PICSI</name>
<proteinExistence type="evidence at transcript level"/>
<evidence type="ECO:0000313" key="1">
    <source>
        <dbReference type="EMBL" id="ADE75777.1"/>
    </source>
</evidence>
<reference evidence="1" key="1">
    <citation type="submission" date="2010-04" db="EMBL/GenBank/DDBJ databases">
        <authorList>
            <person name="Reid K.E."/>
            <person name="Liao N."/>
            <person name="Chan S."/>
            <person name="Docking R."/>
            <person name="Taylor G."/>
            <person name="Moore R."/>
            <person name="Mayo M."/>
            <person name="Munro S."/>
            <person name="King J."/>
            <person name="Yanchuk A."/>
            <person name="Holt R."/>
            <person name="Jones S."/>
            <person name="Marra M."/>
            <person name="Ritland C.E."/>
            <person name="Ritland K."/>
            <person name="Bohlmann J."/>
        </authorList>
    </citation>
    <scope>NUCLEOTIDE SEQUENCE</scope>
    <source>
        <tissue evidence="1">Buds collected with no treatment. Collection October 2007</tissue>
    </source>
</reference>
<sequence>MHSILLGINHLIPQGYIFSATRSSSLIPVSCLHATNALICPSKIASRGPIQTVIDSGLIQHSYSVFLNEVEIFFPELHGRIVEHKAHAF</sequence>
<protein>
    <submittedName>
        <fullName evidence="1">Uncharacterized protein</fullName>
    </submittedName>
</protein>
<dbReference type="EMBL" id="BT122394">
    <property type="protein sequence ID" value="ADE75777.1"/>
    <property type="molecule type" value="mRNA"/>
</dbReference>